<feature type="non-terminal residue" evidence="1">
    <location>
        <position position="1"/>
    </location>
</feature>
<evidence type="ECO:0000313" key="1">
    <source>
        <dbReference type="EMBL" id="MCI56613.1"/>
    </source>
</evidence>
<protein>
    <submittedName>
        <fullName evidence="1">Uncharacterized protein</fullName>
    </submittedName>
</protein>
<evidence type="ECO:0000313" key="2">
    <source>
        <dbReference type="Proteomes" id="UP000265520"/>
    </source>
</evidence>
<name>A0A392T691_9FABA</name>
<dbReference type="Proteomes" id="UP000265520">
    <property type="component" value="Unassembled WGS sequence"/>
</dbReference>
<dbReference type="AlphaFoldDB" id="A0A392T691"/>
<accession>A0A392T691</accession>
<sequence length="66" mass="7047">GVVVLSLVTSESRYGGGGDGHNRKVRLREIHQVQIEDAEGESLDVRFGDETYASSQAITVGADISN</sequence>
<dbReference type="EMBL" id="LXQA010515231">
    <property type="protein sequence ID" value="MCI56613.1"/>
    <property type="molecule type" value="Genomic_DNA"/>
</dbReference>
<proteinExistence type="predicted"/>
<keyword evidence="2" id="KW-1185">Reference proteome</keyword>
<comment type="caution">
    <text evidence="1">The sequence shown here is derived from an EMBL/GenBank/DDBJ whole genome shotgun (WGS) entry which is preliminary data.</text>
</comment>
<reference evidence="1 2" key="1">
    <citation type="journal article" date="2018" name="Front. Plant Sci.">
        <title>Red Clover (Trifolium pratense) and Zigzag Clover (T. medium) - A Picture of Genomic Similarities and Differences.</title>
        <authorList>
            <person name="Dluhosova J."/>
            <person name="Istvanek J."/>
            <person name="Nedelnik J."/>
            <person name="Repkova J."/>
        </authorList>
    </citation>
    <scope>NUCLEOTIDE SEQUENCE [LARGE SCALE GENOMIC DNA]</scope>
    <source>
        <strain evidence="2">cv. 10/8</strain>
        <tissue evidence="1">Leaf</tissue>
    </source>
</reference>
<organism evidence="1 2">
    <name type="scientific">Trifolium medium</name>
    <dbReference type="NCBI Taxonomy" id="97028"/>
    <lineage>
        <taxon>Eukaryota</taxon>
        <taxon>Viridiplantae</taxon>
        <taxon>Streptophyta</taxon>
        <taxon>Embryophyta</taxon>
        <taxon>Tracheophyta</taxon>
        <taxon>Spermatophyta</taxon>
        <taxon>Magnoliopsida</taxon>
        <taxon>eudicotyledons</taxon>
        <taxon>Gunneridae</taxon>
        <taxon>Pentapetalae</taxon>
        <taxon>rosids</taxon>
        <taxon>fabids</taxon>
        <taxon>Fabales</taxon>
        <taxon>Fabaceae</taxon>
        <taxon>Papilionoideae</taxon>
        <taxon>50 kb inversion clade</taxon>
        <taxon>NPAAA clade</taxon>
        <taxon>Hologalegina</taxon>
        <taxon>IRL clade</taxon>
        <taxon>Trifolieae</taxon>
        <taxon>Trifolium</taxon>
    </lineage>
</organism>